<reference evidence="2" key="1">
    <citation type="submission" date="2020-06" db="EMBL/GenBank/DDBJ databases">
        <title>Draft genome of Bugula neritina, a colonial animal packing powerful symbionts and potential medicines.</title>
        <authorList>
            <person name="Rayko M."/>
        </authorList>
    </citation>
    <scope>NUCLEOTIDE SEQUENCE [LARGE SCALE GENOMIC DNA]</scope>
    <source>
        <strain evidence="2">Kwan_BN1</strain>
    </source>
</reference>
<accession>A0A7J7KGQ6</accession>
<sequence length="342" mass="38277">MLLIFCMILLLGIKESSGQIYSKLPSYRGYDLNCTLCQGNRGDPCDVDPLSLPHTVQCRGSCITWRTLYNTGRALRTIYRGCGDTVFPSLLPELAKDGCAYDNFFVQCSTLCDDDHRCNQNGTGIPRCWDCEAKFQSCDIEPAANCSDPEPVTEAPVPWEVSCVSCVGKAGSQCDLHPEKVVHTVKCNDTCISWRSLTMSDRSTKDVWRGCKSSLFPHVLNPEALDSCDFSDAQSIQCSVQCNGHLCNKYSTGISTTCWNEKAELRDRCKRRKQISNNPFVNQLRESYAVAEFKFNDTNSTLYDEKYLGLPINWWSDSAAMKLPNPINLLCGVLSLLLLLYI</sequence>
<keyword evidence="1" id="KW-0732">Signal</keyword>
<dbReference type="Proteomes" id="UP000593567">
    <property type="component" value="Unassembled WGS sequence"/>
</dbReference>
<evidence type="ECO:0000313" key="2">
    <source>
        <dbReference type="EMBL" id="KAF6037852.1"/>
    </source>
</evidence>
<proteinExistence type="predicted"/>
<evidence type="ECO:0000256" key="1">
    <source>
        <dbReference type="SAM" id="SignalP"/>
    </source>
</evidence>
<organism evidence="2 3">
    <name type="scientific">Bugula neritina</name>
    <name type="common">Brown bryozoan</name>
    <name type="synonym">Sertularia neritina</name>
    <dbReference type="NCBI Taxonomy" id="10212"/>
    <lineage>
        <taxon>Eukaryota</taxon>
        <taxon>Metazoa</taxon>
        <taxon>Spiralia</taxon>
        <taxon>Lophotrochozoa</taxon>
        <taxon>Bryozoa</taxon>
        <taxon>Gymnolaemata</taxon>
        <taxon>Cheilostomatida</taxon>
        <taxon>Flustrina</taxon>
        <taxon>Buguloidea</taxon>
        <taxon>Bugulidae</taxon>
        <taxon>Bugula</taxon>
    </lineage>
</organism>
<dbReference type="AlphaFoldDB" id="A0A7J7KGQ6"/>
<dbReference type="EMBL" id="VXIV02000505">
    <property type="protein sequence ID" value="KAF6037852.1"/>
    <property type="molecule type" value="Genomic_DNA"/>
</dbReference>
<keyword evidence="3" id="KW-1185">Reference proteome</keyword>
<evidence type="ECO:0000313" key="3">
    <source>
        <dbReference type="Proteomes" id="UP000593567"/>
    </source>
</evidence>
<feature type="chain" id="PRO_5029603074" evidence="1">
    <location>
        <begin position="19"/>
        <end position="342"/>
    </location>
</feature>
<protein>
    <submittedName>
        <fullName evidence="2">Uncharacterized protein</fullName>
    </submittedName>
</protein>
<gene>
    <name evidence="2" type="ORF">EB796_003839</name>
</gene>
<name>A0A7J7KGQ6_BUGNE</name>
<comment type="caution">
    <text evidence="2">The sequence shown here is derived from an EMBL/GenBank/DDBJ whole genome shotgun (WGS) entry which is preliminary data.</text>
</comment>
<feature type="signal peptide" evidence="1">
    <location>
        <begin position="1"/>
        <end position="18"/>
    </location>
</feature>